<name>A0A9Q3JVU7_9BASI</name>
<sequence length="173" mass="20112">MLQTPTEGEFQTLELLWKHVHNVSRAQGYAVFTLRFNRTHNQIKIGCYRSGTPDPHKGSSKTVTSRKLDCQFRLYARKYSNSSSWTLKVKNPEHSHDATENILAHPAFIKFNEQETSQIAQMSETLLIPREIQAQLCNQRESDRSVIFQHIENQVKKIKKDKLQGRMPIYSLI</sequence>
<evidence type="ECO:0000256" key="1">
    <source>
        <dbReference type="ARBA" id="ARBA00009986"/>
    </source>
</evidence>
<evidence type="ECO:0008006" key="4">
    <source>
        <dbReference type="Google" id="ProtNLM"/>
    </source>
</evidence>
<dbReference type="InterPro" id="IPR010061">
    <property type="entry name" value="MeMal-semiAld_DH"/>
</dbReference>
<dbReference type="Proteomes" id="UP000765509">
    <property type="component" value="Unassembled WGS sequence"/>
</dbReference>
<reference evidence="2" key="1">
    <citation type="submission" date="2021-03" db="EMBL/GenBank/DDBJ databases">
        <title>Draft genome sequence of rust myrtle Austropuccinia psidii MF-1, a brazilian biotype.</title>
        <authorList>
            <person name="Quecine M.C."/>
            <person name="Pachon D.M.R."/>
            <person name="Bonatelli M.L."/>
            <person name="Correr F.H."/>
            <person name="Franceschini L.M."/>
            <person name="Leite T.F."/>
            <person name="Margarido G.R.A."/>
            <person name="Almeida C.A."/>
            <person name="Ferrarezi J.A."/>
            <person name="Labate C.A."/>
        </authorList>
    </citation>
    <scope>NUCLEOTIDE SEQUENCE</scope>
    <source>
        <strain evidence="2">MF-1</strain>
    </source>
</reference>
<dbReference type="PANTHER" id="PTHR43866:SF3">
    <property type="entry name" value="METHYLMALONATE-SEMIALDEHYDE DEHYDROGENASE [ACYLATING], MITOCHONDRIAL"/>
    <property type="match status" value="1"/>
</dbReference>
<dbReference type="GO" id="GO:0006210">
    <property type="term" value="P:thymine catabolic process"/>
    <property type="evidence" value="ECO:0007669"/>
    <property type="project" value="TreeGrafter"/>
</dbReference>
<evidence type="ECO:0000313" key="3">
    <source>
        <dbReference type="Proteomes" id="UP000765509"/>
    </source>
</evidence>
<dbReference type="GO" id="GO:0005739">
    <property type="term" value="C:mitochondrion"/>
    <property type="evidence" value="ECO:0007669"/>
    <property type="project" value="TreeGrafter"/>
</dbReference>
<accession>A0A9Q3JVU7</accession>
<dbReference type="AlphaFoldDB" id="A0A9Q3JVU7"/>
<organism evidence="2 3">
    <name type="scientific">Austropuccinia psidii MF-1</name>
    <dbReference type="NCBI Taxonomy" id="1389203"/>
    <lineage>
        <taxon>Eukaryota</taxon>
        <taxon>Fungi</taxon>
        <taxon>Dikarya</taxon>
        <taxon>Basidiomycota</taxon>
        <taxon>Pucciniomycotina</taxon>
        <taxon>Pucciniomycetes</taxon>
        <taxon>Pucciniales</taxon>
        <taxon>Sphaerophragmiaceae</taxon>
        <taxon>Austropuccinia</taxon>
    </lineage>
</organism>
<comment type="similarity">
    <text evidence="1">Belongs to the aldehyde dehydrogenase family.</text>
</comment>
<dbReference type="GO" id="GO:0004491">
    <property type="term" value="F:methylmalonate-semialdehyde dehydrogenase (acylating, NAD) activity"/>
    <property type="evidence" value="ECO:0007669"/>
    <property type="project" value="InterPro"/>
</dbReference>
<dbReference type="PANTHER" id="PTHR43866">
    <property type="entry name" value="MALONATE-SEMIALDEHYDE DEHYDROGENASE"/>
    <property type="match status" value="1"/>
</dbReference>
<protein>
    <recommendedName>
        <fullName evidence="4">FAR1 domain-containing protein</fullName>
    </recommendedName>
</protein>
<dbReference type="GO" id="GO:0006574">
    <property type="term" value="P:L-valine catabolic process"/>
    <property type="evidence" value="ECO:0007669"/>
    <property type="project" value="TreeGrafter"/>
</dbReference>
<dbReference type="OrthoDB" id="3356549at2759"/>
<dbReference type="EMBL" id="AVOT02084083">
    <property type="protein sequence ID" value="MBW0569281.1"/>
    <property type="molecule type" value="Genomic_DNA"/>
</dbReference>
<evidence type="ECO:0000313" key="2">
    <source>
        <dbReference type="EMBL" id="MBW0569281.1"/>
    </source>
</evidence>
<comment type="caution">
    <text evidence="2">The sequence shown here is derived from an EMBL/GenBank/DDBJ whole genome shotgun (WGS) entry which is preliminary data.</text>
</comment>
<gene>
    <name evidence="2" type="ORF">O181_108996</name>
</gene>
<keyword evidence="3" id="KW-1185">Reference proteome</keyword>
<proteinExistence type="inferred from homology"/>